<dbReference type="AlphaFoldDB" id="A0ABC8RDX2"/>
<reference evidence="2 3" key="1">
    <citation type="submission" date="2024-02" db="EMBL/GenBank/DDBJ databases">
        <authorList>
            <person name="Vignale AGUSTIN F."/>
            <person name="Sosa J E."/>
            <person name="Modenutti C."/>
        </authorList>
    </citation>
    <scope>NUCLEOTIDE SEQUENCE [LARGE SCALE GENOMIC DNA]</scope>
</reference>
<feature type="domain" description="Protein kinase" evidence="1">
    <location>
        <begin position="1"/>
        <end position="130"/>
    </location>
</feature>
<accession>A0ABC8RDX2</accession>
<dbReference type="SUPFAM" id="SSF56112">
    <property type="entry name" value="Protein kinase-like (PK-like)"/>
    <property type="match status" value="1"/>
</dbReference>
<dbReference type="Gene3D" id="1.10.510.10">
    <property type="entry name" value="Transferase(Phosphotransferase) domain 1"/>
    <property type="match status" value="1"/>
</dbReference>
<evidence type="ECO:0000313" key="3">
    <source>
        <dbReference type="Proteomes" id="UP001642360"/>
    </source>
</evidence>
<name>A0ABC8RDX2_9AQUA</name>
<gene>
    <name evidence="2" type="ORF">ILEXP_LOCUS10859</name>
</gene>
<evidence type="ECO:0000313" key="2">
    <source>
        <dbReference type="EMBL" id="CAK9143164.1"/>
    </source>
</evidence>
<dbReference type="EMBL" id="CAUOFW020001280">
    <property type="protein sequence ID" value="CAK9143164.1"/>
    <property type="molecule type" value="Genomic_DNA"/>
</dbReference>
<dbReference type="InterPro" id="IPR000719">
    <property type="entry name" value="Prot_kinase_dom"/>
</dbReference>
<sequence>MWSRFIRNKKYCQTSLLDDSRIKLERLSGLEHYDTHHVLHRNIKGSNLLINYGGVLKIGDYGLASFFDPKSQATKDQSGGYSMVQTIGASSWGHLLSCRHGPLECWLHFGRVIGWDAYAAWPHRGSYGTY</sequence>
<keyword evidence="3" id="KW-1185">Reference proteome</keyword>
<comment type="caution">
    <text evidence="2">The sequence shown here is derived from an EMBL/GenBank/DDBJ whole genome shotgun (WGS) entry which is preliminary data.</text>
</comment>
<evidence type="ECO:0000259" key="1">
    <source>
        <dbReference type="PROSITE" id="PS50011"/>
    </source>
</evidence>
<proteinExistence type="predicted"/>
<dbReference type="PROSITE" id="PS50011">
    <property type="entry name" value="PROTEIN_KINASE_DOM"/>
    <property type="match status" value="1"/>
</dbReference>
<organism evidence="2 3">
    <name type="scientific">Ilex paraguariensis</name>
    <name type="common">yerba mate</name>
    <dbReference type="NCBI Taxonomy" id="185542"/>
    <lineage>
        <taxon>Eukaryota</taxon>
        <taxon>Viridiplantae</taxon>
        <taxon>Streptophyta</taxon>
        <taxon>Embryophyta</taxon>
        <taxon>Tracheophyta</taxon>
        <taxon>Spermatophyta</taxon>
        <taxon>Magnoliopsida</taxon>
        <taxon>eudicotyledons</taxon>
        <taxon>Gunneridae</taxon>
        <taxon>Pentapetalae</taxon>
        <taxon>asterids</taxon>
        <taxon>campanulids</taxon>
        <taxon>Aquifoliales</taxon>
        <taxon>Aquifoliaceae</taxon>
        <taxon>Ilex</taxon>
    </lineage>
</organism>
<protein>
    <recommendedName>
        <fullName evidence="1">Protein kinase domain-containing protein</fullName>
    </recommendedName>
</protein>
<dbReference type="Proteomes" id="UP001642360">
    <property type="component" value="Unassembled WGS sequence"/>
</dbReference>
<dbReference type="InterPro" id="IPR011009">
    <property type="entry name" value="Kinase-like_dom_sf"/>
</dbReference>
<dbReference type="Pfam" id="PF00069">
    <property type="entry name" value="Pkinase"/>
    <property type="match status" value="1"/>
</dbReference>